<accession>A0ABQ6NBS4</accession>
<evidence type="ECO:0000313" key="2">
    <source>
        <dbReference type="EMBL" id="GMI54067.1"/>
    </source>
</evidence>
<sequence>MPSLASLLLASLLPLLLLSPCLGFSPPSPALHLGPFNALPSPTSASTSASTSALHMGKEYFFGTAESRRRVRAKPANNDPKALACDVNPAAPVLTGYVGIQILLPGLSKCPAELMAQPPWFTGGAGGGGLCPAGYWNLAAIGPGALVLAAAVAGGVWIRANRLVFYEDTGGGMGVGLSEVEKCEGADKGVVDLKGGGGRIRFEDVESYSMNFVGLTVNLKGGESKFFVRAWEVSTVQTMMEAGMKAAREARTEVARKEREGGAGANA</sequence>
<proteinExistence type="predicted"/>
<keyword evidence="3" id="KW-1185">Reference proteome</keyword>
<name>A0ABQ6NBS4_9STRA</name>
<comment type="caution">
    <text evidence="2">The sequence shown here is derived from an EMBL/GenBank/DDBJ whole genome shotgun (WGS) entry which is preliminary data.</text>
</comment>
<protein>
    <submittedName>
        <fullName evidence="2">Uncharacterized protein</fullName>
    </submittedName>
</protein>
<feature type="signal peptide" evidence="1">
    <location>
        <begin position="1"/>
        <end position="23"/>
    </location>
</feature>
<dbReference type="EMBL" id="BRYB01006643">
    <property type="protein sequence ID" value="GMI54067.1"/>
    <property type="molecule type" value="Genomic_DNA"/>
</dbReference>
<gene>
    <name evidence="2" type="ORF">TeGR_g14847</name>
</gene>
<evidence type="ECO:0000313" key="3">
    <source>
        <dbReference type="Proteomes" id="UP001165060"/>
    </source>
</evidence>
<reference evidence="2 3" key="1">
    <citation type="journal article" date="2023" name="Commun. Biol.">
        <title>Genome analysis of Parmales, the sister group of diatoms, reveals the evolutionary specialization of diatoms from phago-mixotrophs to photoautotrophs.</title>
        <authorList>
            <person name="Ban H."/>
            <person name="Sato S."/>
            <person name="Yoshikawa S."/>
            <person name="Yamada K."/>
            <person name="Nakamura Y."/>
            <person name="Ichinomiya M."/>
            <person name="Sato N."/>
            <person name="Blanc-Mathieu R."/>
            <person name="Endo H."/>
            <person name="Kuwata A."/>
            <person name="Ogata H."/>
        </authorList>
    </citation>
    <scope>NUCLEOTIDE SEQUENCE [LARGE SCALE GENOMIC DNA]</scope>
</reference>
<feature type="chain" id="PRO_5046969057" evidence="1">
    <location>
        <begin position="24"/>
        <end position="267"/>
    </location>
</feature>
<keyword evidence="1" id="KW-0732">Signal</keyword>
<organism evidence="2 3">
    <name type="scientific">Tetraparma gracilis</name>
    <dbReference type="NCBI Taxonomy" id="2962635"/>
    <lineage>
        <taxon>Eukaryota</taxon>
        <taxon>Sar</taxon>
        <taxon>Stramenopiles</taxon>
        <taxon>Ochrophyta</taxon>
        <taxon>Bolidophyceae</taxon>
        <taxon>Parmales</taxon>
        <taxon>Triparmaceae</taxon>
        <taxon>Tetraparma</taxon>
    </lineage>
</organism>
<evidence type="ECO:0000256" key="1">
    <source>
        <dbReference type="SAM" id="SignalP"/>
    </source>
</evidence>
<dbReference type="Proteomes" id="UP001165060">
    <property type="component" value="Unassembled WGS sequence"/>
</dbReference>